<gene>
    <name evidence="6" type="ORF">ACG00X_00395</name>
</gene>
<evidence type="ECO:0000256" key="1">
    <source>
        <dbReference type="ARBA" id="ARBA00001933"/>
    </source>
</evidence>
<dbReference type="Pfam" id="PF00202">
    <property type="entry name" value="Aminotran_3"/>
    <property type="match status" value="1"/>
</dbReference>
<evidence type="ECO:0000256" key="3">
    <source>
        <dbReference type="ARBA" id="ARBA00022679"/>
    </source>
</evidence>
<dbReference type="CDD" id="cd00610">
    <property type="entry name" value="OAT_like"/>
    <property type="match status" value="1"/>
</dbReference>
<dbReference type="EC" id="2.6.1.11" evidence="6"/>
<keyword evidence="7" id="KW-1185">Reference proteome</keyword>
<protein>
    <submittedName>
        <fullName evidence="6">Acetylornithine transaminase</fullName>
        <ecNumber evidence="6">2.6.1.11</ecNumber>
    </submittedName>
</protein>
<keyword evidence="4 5" id="KW-0663">Pyridoxal phosphate</keyword>
<dbReference type="InterPro" id="IPR005814">
    <property type="entry name" value="Aminotrans_3"/>
</dbReference>
<comment type="cofactor">
    <cofactor evidence="1">
        <name>pyridoxal 5'-phosphate</name>
        <dbReference type="ChEBI" id="CHEBI:597326"/>
    </cofactor>
</comment>
<evidence type="ECO:0000313" key="7">
    <source>
        <dbReference type="Proteomes" id="UP001606305"/>
    </source>
</evidence>
<keyword evidence="3 6" id="KW-0808">Transferase</keyword>
<reference evidence="6 7" key="1">
    <citation type="submission" date="2024-09" db="EMBL/GenBank/DDBJ databases">
        <title>Novel species of the genus Pelomonas and Roseateles isolated from streams.</title>
        <authorList>
            <person name="Lu H."/>
        </authorList>
    </citation>
    <scope>NUCLEOTIDE SEQUENCE [LARGE SCALE GENOMIC DNA]</scope>
    <source>
        <strain evidence="6 7">BYS96W</strain>
    </source>
</reference>
<name>A0ABW7G012_9BURK</name>
<evidence type="ECO:0000256" key="4">
    <source>
        <dbReference type="ARBA" id="ARBA00022898"/>
    </source>
</evidence>
<dbReference type="GO" id="GO:0003992">
    <property type="term" value="F:N2-acetyl-L-ornithine:2-oxoglutarate 5-aminotransferase activity"/>
    <property type="evidence" value="ECO:0007669"/>
    <property type="project" value="UniProtKB-EC"/>
</dbReference>
<dbReference type="SUPFAM" id="SSF53383">
    <property type="entry name" value="PLP-dependent transferases"/>
    <property type="match status" value="1"/>
</dbReference>
<dbReference type="PIRSF" id="PIRSF000521">
    <property type="entry name" value="Transaminase_4ab_Lys_Orn"/>
    <property type="match status" value="1"/>
</dbReference>
<dbReference type="Proteomes" id="UP001606305">
    <property type="component" value="Unassembled WGS sequence"/>
</dbReference>
<dbReference type="NCBIfam" id="NF002985">
    <property type="entry name" value="PRK03715.1"/>
    <property type="match status" value="1"/>
</dbReference>
<dbReference type="EMBL" id="JBIGIA010000001">
    <property type="protein sequence ID" value="MFG6455284.1"/>
    <property type="molecule type" value="Genomic_DNA"/>
</dbReference>
<proteinExistence type="inferred from homology"/>
<dbReference type="Gene3D" id="3.40.640.10">
    <property type="entry name" value="Type I PLP-dependent aspartate aminotransferase-like (Major domain)"/>
    <property type="match status" value="1"/>
</dbReference>
<dbReference type="InterPro" id="IPR015421">
    <property type="entry name" value="PyrdxlP-dep_Trfase_major"/>
</dbReference>
<dbReference type="PROSITE" id="PS00600">
    <property type="entry name" value="AA_TRANSFER_CLASS_3"/>
    <property type="match status" value="1"/>
</dbReference>
<keyword evidence="2 6" id="KW-0032">Aminotransferase</keyword>
<dbReference type="InterPro" id="IPR015422">
    <property type="entry name" value="PyrdxlP-dep_Trfase_small"/>
</dbReference>
<dbReference type="PANTHER" id="PTHR11986">
    <property type="entry name" value="AMINOTRANSFERASE CLASS III"/>
    <property type="match status" value="1"/>
</dbReference>
<comment type="similarity">
    <text evidence="5">Belongs to the class-III pyridoxal-phosphate-dependent aminotransferase family.</text>
</comment>
<organism evidence="6 7">
    <name type="scientific">Pelomonas nitida</name>
    <dbReference type="NCBI Taxonomy" id="3299027"/>
    <lineage>
        <taxon>Bacteria</taxon>
        <taxon>Pseudomonadati</taxon>
        <taxon>Pseudomonadota</taxon>
        <taxon>Betaproteobacteria</taxon>
        <taxon>Burkholderiales</taxon>
        <taxon>Sphaerotilaceae</taxon>
        <taxon>Roseateles</taxon>
    </lineage>
</organism>
<dbReference type="InterPro" id="IPR015424">
    <property type="entry name" value="PyrdxlP-dep_Trfase"/>
</dbReference>
<dbReference type="RefSeq" id="WP_394485831.1">
    <property type="nucleotide sequence ID" value="NZ_JBIGIA010000001.1"/>
</dbReference>
<evidence type="ECO:0000256" key="2">
    <source>
        <dbReference type="ARBA" id="ARBA00022576"/>
    </source>
</evidence>
<sequence>MNTPVAAAGPGRALITINSRPSSVMVRGDGSWLMDEAGKRYLDLMQGWAVNSLGHSPAVIAQALAAQAQRLLNPGPAFYNRPALDLAERLVELSCFDRVFFVNSGTEANEGAVKLARRWGRKHRGGAFEIIGFESGFHGRSLAMMSASGKPGWDRIYAPMPGGFVKATFNDIASVERAITPDSVAVMIELVQGEAGVRLADPGFVRELRALTTERQLLLIVDEVQTGIGRCGHAFAHEMYDVEPDVMTLAKGIGGGLPLAAMLCKEALNCFEPGDQGGTYCGNPVMTAVGLAVVNEVCRREFLDTVRERARQLSDGLQALVREHGLVGERGAGLLRALILSTDQAEDVVLAARNLAPVGLLINAPRPHLLRFMPALTISEAELDEALRMLGRVLRDTLR</sequence>
<comment type="caution">
    <text evidence="6">The sequence shown here is derived from an EMBL/GenBank/DDBJ whole genome shotgun (WGS) entry which is preliminary data.</text>
</comment>
<evidence type="ECO:0000313" key="6">
    <source>
        <dbReference type="EMBL" id="MFG6455284.1"/>
    </source>
</evidence>
<dbReference type="Gene3D" id="3.90.1150.10">
    <property type="entry name" value="Aspartate Aminotransferase, domain 1"/>
    <property type="match status" value="1"/>
</dbReference>
<dbReference type="PANTHER" id="PTHR11986:SF79">
    <property type="entry name" value="ACETYLORNITHINE AMINOTRANSFERASE, MITOCHONDRIAL"/>
    <property type="match status" value="1"/>
</dbReference>
<dbReference type="InterPro" id="IPR049704">
    <property type="entry name" value="Aminotrans_3_PPA_site"/>
</dbReference>
<dbReference type="InterPro" id="IPR050103">
    <property type="entry name" value="Class-III_PLP-dep_AT"/>
</dbReference>
<evidence type="ECO:0000256" key="5">
    <source>
        <dbReference type="RuleBase" id="RU003560"/>
    </source>
</evidence>
<accession>A0ABW7G012</accession>